<comment type="caution">
    <text evidence="1">The sequence shown here is derived from an EMBL/GenBank/DDBJ whole genome shotgun (WGS) entry which is preliminary data.</text>
</comment>
<evidence type="ECO:0000313" key="1">
    <source>
        <dbReference type="EMBL" id="CAK7935866.1"/>
    </source>
</evidence>
<organism evidence="1 2">
    <name type="scientific">Peronospora matthiolae</name>
    <dbReference type="NCBI Taxonomy" id="2874970"/>
    <lineage>
        <taxon>Eukaryota</taxon>
        <taxon>Sar</taxon>
        <taxon>Stramenopiles</taxon>
        <taxon>Oomycota</taxon>
        <taxon>Peronosporomycetes</taxon>
        <taxon>Peronosporales</taxon>
        <taxon>Peronosporaceae</taxon>
        <taxon>Peronospora</taxon>
    </lineage>
</organism>
<protein>
    <submittedName>
        <fullName evidence="1">Uncharacterized protein</fullName>
    </submittedName>
</protein>
<gene>
    <name evidence="1" type="ORF">PM001_LOCUS21016</name>
</gene>
<sequence length="123" mass="14213">MTKPKPSSDTLEECVEEGMVDYETVASSVYDHLQLRNRRVTPRASRQIHSWNARRYLHPLHSVQSSTLCRVCRTTLSVKIKHNNFQSADDRSLQAQCVATVYAHSGYRFTQPTVDERFRQTAE</sequence>
<proteinExistence type="predicted"/>
<name>A0AAV1UMT0_9STRA</name>
<dbReference type="EMBL" id="CAKLBY020000222">
    <property type="protein sequence ID" value="CAK7935866.1"/>
    <property type="molecule type" value="Genomic_DNA"/>
</dbReference>
<reference evidence="1" key="1">
    <citation type="submission" date="2024-01" db="EMBL/GenBank/DDBJ databases">
        <authorList>
            <person name="Webb A."/>
        </authorList>
    </citation>
    <scope>NUCLEOTIDE SEQUENCE</scope>
    <source>
        <strain evidence="1">Pm1</strain>
    </source>
</reference>
<dbReference type="AlphaFoldDB" id="A0AAV1UMT0"/>
<accession>A0AAV1UMT0</accession>
<dbReference type="Proteomes" id="UP001162060">
    <property type="component" value="Unassembled WGS sequence"/>
</dbReference>
<evidence type="ECO:0000313" key="2">
    <source>
        <dbReference type="Proteomes" id="UP001162060"/>
    </source>
</evidence>